<name>T0HC32_9SPHN</name>
<dbReference type="SUPFAM" id="SSF81469">
    <property type="entry name" value="Bacterial aa3 type cytochrome c oxidase subunit IV"/>
    <property type="match status" value="1"/>
</dbReference>
<evidence type="ECO:0000259" key="2">
    <source>
        <dbReference type="Pfam" id="PF07835"/>
    </source>
</evidence>
<keyword evidence="4" id="KW-1185">Reference proteome</keyword>
<dbReference type="PATRIC" id="fig|1329909.3.peg.366"/>
<keyword evidence="1" id="KW-0472">Membrane</keyword>
<organism evidence="3 4">
    <name type="scientific">Sphingobium quisquiliarum P25</name>
    <dbReference type="NCBI Taxonomy" id="1329909"/>
    <lineage>
        <taxon>Bacteria</taxon>
        <taxon>Pseudomonadati</taxon>
        <taxon>Pseudomonadota</taxon>
        <taxon>Alphaproteobacteria</taxon>
        <taxon>Sphingomonadales</taxon>
        <taxon>Sphingomonadaceae</taxon>
        <taxon>Sphingobium</taxon>
    </lineage>
</organism>
<dbReference type="AlphaFoldDB" id="T0HC32"/>
<keyword evidence="1" id="KW-0812">Transmembrane</keyword>
<sequence length="35" mass="3613">MDSANQTYSGFVALMKWGTIASVVVAAIVVLLISG</sequence>
<gene>
    <name evidence="3" type="ORF">L288_01975</name>
</gene>
<feature type="transmembrane region" description="Helical" evidence="1">
    <location>
        <begin position="12"/>
        <end position="33"/>
    </location>
</feature>
<dbReference type="Proteomes" id="UP000015525">
    <property type="component" value="Unassembled WGS sequence"/>
</dbReference>
<keyword evidence="1" id="KW-1133">Transmembrane helix</keyword>
<comment type="caution">
    <text evidence="3">The sequence shown here is derived from an EMBL/GenBank/DDBJ whole genome shotgun (WGS) entry which is preliminary data.</text>
</comment>
<evidence type="ECO:0000256" key="1">
    <source>
        <dbReference type="SAM" id="Phobius"/>
    </source>
</evidence>
<dbReference type="InterPro" id="IPR012422">
    <property type="entry name" value="Cyt_c_oxidase_su4_bac-aa3"/>
</dbReference>
<dbReference type="InterPro" id="IPR036596">
    <property type="entry name" value="Cyt-C_aa3_sf"/>
</dbReference>
<evidence type="ECO:0000313" key="4">
    <source>
        <dbReference type="Proteomes" id="UP000015525"/>
    </source>
</evidence>
<protein>
    <recommendedName>
        <fullName evidence="2">Cytochrome c oxidase subunit IV bacterial aa3 type domain-containing protein</fullName>
    </recommendedName>
</protein>
<dbReference type="EMBL" id="ATHO01000012">
    <property type="protein sequence ID" value="EQB13881.1"/>
    <property type="molecule type" value="Genomic_DNA"/>
</dbReference>
<proteinExistence type="predicted"/>
<accession>T0HC32</accession>
<reference evidence="3 4" key="1">
    <citation type="journal article" date="2013" name="Genome Announc.">
        <title>Draft Genome Sequence of Sphingobium quisquiliarum Strain P25T, a Novel Hexachlorocyclohexane (HCH)-Degrading Bacterium Isolated from an HCH Dumpsite.</title>
        <authorList>
            <person name="Kumar Singh A."/>
            <person name="Sangwan N."/>
            <person name="Sharma A."/>
            <person name="Gupta V."/>
            <person name="Khurana J.P."/>
            <person name="Lal R."/>
        </authorList>
    </citation>
    <scope>NUCLEOTIDE SEQUENCE [LARGE SCALE GENOMIC DNA]</scope>
    <source>
        <strain evidence="3 4">P25</strain>
    </source>
</reference>
<dbReference type="Pfam" id="PF07835">
    <property type="entry name" value="COX4_pro_2"/>
    <property type="match status" value="1"/>
</dbReference>
<dbReference type="Gene3D" id="1.20.5.160">
    <property type="entry name" value="Bacterial aa3 type cytochrome c oxidase subunit IV"/>
    <property type="match status" value="1"/>
</dbReference>
<feature type="domain" description="Cytochrome c oxidase subunit IV bacterial aa3 type" evidence="2">
    <location>
        <begin position="6"/>
        <end position="31"/>
    </location>
</feature>
<evidence type="ECO:0000313" key="3">
    <source>
        <dbReference type="EMBL" id="EQB13881.1"/>
    </source>
</evidence>